<dbReference type="PROSITE" id="PS50222">
    <property type="entry name" value="EF_HAND_2"/>
    <property type="match status" value="1"/>
</dbReference>
<dbReference type="GO" id="GO:0005509">
    <property type="term" value="F:calcium ion binding"/>
    <property type="evidence" value="ECO:0007669"/>
    <property type="project" value="InterPro"/>
</dbReference>
<dbReference type="Proteomes" id="UP001138500">
    <property type="component" value="Unassembled WGS sequence"/>
</dbReference>
<dbReference type="EMBL" id="RIBY02001112">
    <property type="protein sequence ID" value="KAH9832721.1"/>
    <property type="molecule type" value="Genomic_DNA"/>
</dbReference>
<dbReference type="Pfam" id="PF08022">
    <property type="entry name" value="FAD_binding_8"/>
    <property type="match status" value="1"/>
</dbReference>
<keyword evidence="6" id="KW-0813">Transport</keyword>
<dbReference type="InterPro" id="IPR013130">
    <property type="entry name" value="Fe3_Rdtase_TM_dom"/>
</dbReference>
<comment type="caution">
    <text evidence="11">The sequence shown here is derived from an EMBL/GenBank/DDBJ whole genome shotgun (WGS) entry which is preliminary data.</text>
</comment>
<dbReference type="InterPro" id="IPR013121">
    <property type="entry name" value="Fe_red_NAD-bd_6"/>
</dbReference>
<proteinExistence type="predicted"/>
<dbReference type="AlphaFoldDB" id="A0A9W7SVE0"/>
<dbReference type="SFLD" id="SFLDS00052">
    <property type="entry name" value="Ferric_Reductase_Domain"/>
    <property type="match status" value="1"/>
</dbReference>
<sequence length="736" mass="83895">MTTRAFFGDVAAGSTLQPLHDDEINQFFDEIDQDRDGWINVDDLSMKLKAVHEELVPARKTKHDHLDRASRRSDAAWVDEEDVEWSAGRTYCQYRATREFLRAALPGVETSIDRAEFASIVRTWNVPSRQQPRVDKSQCPTSGQSRSTTWYRILRAHWSVEGPRIVFLFCVFCLILAFFLWQGLFYNSNTEARAAFGAGVVVAKFAAGSLYPVLALMLLSMSRWLSTWIRRSYWISKFVDWDYHKSFHLSMAWIGLFFATMHGIGHMSGSFLTASRPDRLQADVTLMGAQPGLSTYTTYLRLLPGWSGLIALGLYWTIALLALPQVRRWSYELFQAAHLLMFPFLGLLCIHGALKILQEPMLGFWLLIPSTLILFERCYRLARGFIGLEATVEILDEDTVSLAIKHPRGWYCQPGQYVLLQVPALSFWQWHPFTVSSCAGDRINLHIKTDGNWTSRLRDLPTDRYVKVGIDGPFGAPAQRFYDFDRAIIIGAGVGITPFSAIVTDMERHLSEKRDPWSMSGRSSMISPRSAKFAPVKFVDTDSASSRIGSTEISNHWARLLRQAQEKLDSRRNSALATRRRRVDFHWSVREERHLLWFSSLLNRAYDLAELIPRQDVELNINTHITAARKNISQHIFRYLLDAYRTPSSPVSALTGLKTVSQFGRPDYRQILEDFYAGEATKAALYAYDKGDQVGVFFCGNSKLGRDLSDICADLNVRARAEGTRMEFVFMTEVFG</sequence>
<evidence type="ECO:0000256" key="2">
    <source>
        <dbReference type="ARBA" id="ARBA00022692"/>
    </source>
</evidence>
<dbReference type="InterPro" id="IPR002048">
    <property type="entry name" value="EF_hand_dom"/>
</dbReference>
<evidence type="ECO:0000259" key="9">
    <source>
        <dbReference type="PROSITE" id="PS50222"/>
    </source>
</evidence>
<evidence type="ECO:0000259" key="10">
    <source>
        <dbReference type="PROSITE" id="PS51384"/>
    </source>
</evidence>
<protein>
    <submittedName>
        <fullName evidence="11">NADPH oxidase homolog-like protein 1</fullName>
    </submittedName>
</protein>
<dbReference type="PANTHER" id="PTHR11972:SF153">
    <property type="entry name" value="SUPEROXIDE-GENERATING NADPH OXIDASE HEAVY CHAIN SUBUNIT A"/>
    <property type="match status" value="1"/>
</dbReference>
<dbReference type="CDD" id="cd06186">
    <property type="entry name" value="NOX_Duox_like_FAD_NADP"/>
    <property type="match status" value="1"/>
</dbReference>
<dbReference type="SFLD" id="SFLDG01169">
    <property type="entry name" value="NADPH_oxidase_subgroup_(NOX)"/>
    <property type="match status" value="1"/>
</dbReference>
<reference evidence="11 12" key="2">
    <citation type="journal article" date="2021" name="Curr. Genet.">
        <title>Genetic response to nitrogen starvation in the aggressive Eucalyptus foliar pathogen Teratosphaeria destructans.</title>
        <authorList>
            <person name="Havenga M."/>
            <person name="Wingfield B.D."/>
            <person name="Wingfield M.J."/>
            <person name="Dreyer L.L."/>
            <person name="Roets F."/>
            <person name="Aylward J."/>
        </authorList>
    </citation>
    <scope>NUCLEOTIDE SEQUENCE [LARGE SCALE GENOMIC DNA]</scope>
    <source>
        <strain evidence="11">CMW44962</strain>
    </source>
</reference>
<feature type="domain" description="FAD-binding FR-type" evidence="10">
    <location>
        <begin position="382"/>
        <end position="480"/>
    </location>
</feature>
<dbReference type="Pfam" id="PF08030">
    <property type="entry name" value="NAD_binding_6"/>
    <property type="match status" value="1"/>
</dbReference>
<dbReference type="Pfam" id="PF01794">
    <property type="entry name" value="Ferric_reduct"/>
    <property type="match status" value="1"/>
</dbReference>
<dbReference type="GO" id="GO:0042554">
    <property type="term" value="P:superoxide anion generation"/>
    <property type="evidence" value="ECO:0007669"/>
    <property type="project" value="TreeGrafter"/>
</dbReference>
<comment type="subcellular location">
    <subcellularLocation>
        <location evidence="1">Membrane</location>
        <topology evidence="1">Multi-pass membrane protein</topology>
    </subcellularLocation>
</comment>
<dbReference type="PROSITE" id="PS51384">
    <property type="entry name" value="FAD_FR"/>
    <property type="match status" value="1"/>
</dbReference>
<keyword evidence="4 8" id="KW-1133">Transmembrane helix</keyword>
<reference evidence="11 12" key="1">
    <citation type="journal article" date="2018" name="IMA Fungus">
        <title>IMA Genome-F 10: Nine draft genome sequences of Claviceps purpurea s.lat., including C. arundinis, C. humidiphila, and C. cf. spartinae, pseudomolecules for the pitch canker pathogen Fusarium circinatum, draft genome of Davidsoniella eucalypti, Grosmannia galeiformis, Quambalaria eucalypti, and Teratosphaeria destructans.</title>
        <authorList>
            <person name="Wingfield B.D."/>
            <person name="Liu M."/>
            <person name="Nguyen H.D."/>
            <person name="Lane F.A."/>
            <person name="Morgan S.W."/>
            <person name="De Vos L."/>
            <person name="Wilken P.M."/>
            <person name="Duong T.A."/>
            <person name="Aylward J."/>
            <person name="Coetzee M.P."/>
            <person name="Dadej K."/>
            <person name="De Beer Z.W."/>
            <person name="Findlay W."/>
            <person name="Havenga M."/>
            <person name="Kolarik M."/>
            <person name="Menzies J.G."/>
            <person name="Naidoo K."/>
            <person name="Pochopski O."/>
            <person name="Shoukouhi P."/>
            <person name="Santana Q.C."/>
            <person name="Seifert K.A."/>
            <person name="Soal N."/>
            <person name="Steenkamp E.T."/>
            <person name="Tatham C.T."/>
            <person name="van der Nest M.A."/>
            <person name="Wingfield M.J."/>
        </authorList>
    </citation>
    <scope>NUCLEOTIDE SEQUENCE [LARGE SCALE GENOMIC DNA]</scope>
    <source>
        <strain evidence="11">CMW44962</strain>
    </source>
</reference>
<dbReference type="InterPro" id="IPR017938">
    <property type="entry name" value="Riboflavin_synthase-like_b-brl"/>
</dbReference>
<evidence type="ECO:0000256" key="6">
    <source>
        <dbReference type="ARBA" id="ARBA00023065"/>
    </source>
</evidence>
<feature type="domain" description="EF-hand" evidence="9">
    <location>
        <begin position="19"/>
        <end position="54"/>
    </location>
</feature>
<accession>A0A9W7SVE0</accession>
<dbReference type="GO" id="GO:0006811">
    <property type="term" value="P:monoatomic ion transport"/>
    <property type="evidence" value="ECO:0007669"/>
    <property type="project" value="UniProtKB-KW"/>
</dbReference>
<dbReference type="OrthoDB" id="167398at2759"/>
<dbReference type="Gene3D" id="3.40.50.80">
    <property type="entry name" value="Nucleotide-binding domain of ferredoxin-NADP reductase (FNR) module"/>
    <property type="match status" value="1"/>
</dbReference>
<dbReference type="GO" id="GO:0016175">
    <property type="term" value="F:superoxide-generating NAD(P)H oxidase activity"/>
    <property type="evidence" value="ECO:0007669"/>
    <property type="project" value="TreeGrafter"/>
</dbReference>
<dbReference type="GO" id="GO:0006952">
    <property type="term" value="P:defense response"/>
    <property type="evidence" value="ECO:0007669"/>
    <property type="project" value="TreeGrafter"/>
</dbReference>
<feature type="transmembrane region" description="Helical" evidence="8">
    <location>
        <begin position="336"/>
        <end position="354"/>
    </location>
</feature>
<feature type="transmembrane region" description="Helical" evidence="8">
    <location>
        <begin position="303"/>
        <end position="324"/>
    </location>
</feature>
<keyword evidence="2 8" id="KW-0812">Transmembrane</keyword>
<evidence type="ECO:0000256" key="5">
    <source>
        <dbReference type="ARBA" id="ARBA00023002"/>
    </source>
</evidence>
<evidence type="ECO:0000256" key="4">
    <source>
        <dbReference type="ARBA" id="ARBA00022989"/>
    </source>
</evidence>
<organism evidence="11 12">
    <name type="scientific">Teratosphaeria destructans</name>
    <dbReference type="NCBI Taxonomy" id="418781"/>
    <lineage>
        <taxon>Eukaryota</taxon>
        <taxon>Fungi</taxon>
        <taxon>Dikarya</taxon>
        <taxon>Ascomycota</taxon>
        <taxon>Pezizomycotina</taxon>
        <taxon>Dothideomycetes</taxon>
        <taxon>Dothideomycetidae</taxon>
        <taxon>Mycosphaerellales</taxon>
        <taxon>Teratosphaeriaceae</taxon>
        <taxon>Teratosphaeria</taxon>
    </lineage>
</organism>
<name>A0A9W7SVE0_9PEZI</name>
<dbReference type="SUPFAM" id="SSF52343">
    <property type="entry name" value="Ferredoxin reductase-like, C-terminal NADP-linked domain"/>
    <property type="match status" value="1"/>
</dbReference>
<dbReference type="InterPro" id="IPR050369">
    <property type="entry name" value="RBOH/FRE"/>
</dbReference>
<gene>
    <name evidence="11" type="ORF">Tdes44962_MAKER00201</name>
</gene>
<dbReference type="SUPFAM" id="SSF63380">
    <property type="entry name" value="Riboflavin synthase domain-like"/>
    <property type="match status" value="1"/>
</dbReference>
<feature type="transmembrane region" description="Helical" evidence="8">
    <location>
        <begin position="165"/>
        <end position="185"/>
    </location>
</feature>
<evidence type="ECO:0000256" key="7">
    <source>
        <dbReference type="ARBA" id="ARBA00023136"/>
    </source>
</evidence>
<dbReference type="GO" id="GO:0043020">
    <property type="term" value="C:NADPH oxidase complex"/>
    <property type="evidence" value="ECO:0007669"/>
    <property type="project" value="TreeGrafter"/>
</dbReference>
<keyword evidence="3" id="KW-0249">Electron transport</keyword>
<evidence type="ECO:0000256" key="1">
    <source>
        <dbReference type="ARBA" id="ARBA00004141"/>
    </source>
</evidence>
<keyword evidence="6" id="KW-0406">Ion transport</keyword>
<keyword evidence="5" id="KW-0560">Oxidoreductase</keyword>
<evidence type="ECO:0000313" key="12">
    <source>
        <dbReference type="Proteomes" id="UP001138500"/>
    </source>
</evidence>
<dbReference type="InterPro" id="IPR018247">
    <property type="entry name" value="EF_Hand_1_Ca_BS"/>
</dbReference>
<keyword evidence="7 8" id="KW-0472">Membrane</keyword>
<evidence type="ECO:0000256" key="3">
    <source>
        <dbReference type="ARBA" id="ARBA00022982"/>
    </source>
</evidence>
<evidence type="ECO:0000256" key="8">
    <source>
        <dbReference type="SAM" id="Phobius"/>
    </source>
</evidence>
<evidence type="ECO:0000313" key="11">
    <source>
        <dbReference type="EMBL" id="KAH9832721.1"/>
    </source>
</evidence>
<keyword evidence="12" id="KW-1185">Reference proteome</keyword>
<dbReference type="PANTHER" id="PTHR11972">
    <property type="entry name" value="NADPH OXIDASE"/>
    <property type="match status" value="1"/>
</dbReference>
<dbReference type="Gene3D" id="2.40.30.10">
    <property type="entry name" value="Translation factors"/>
    <property type="match status" value="1"/>
</dbReference>
<feature type="transmembrane region" description="Helical" evidence="8">
    <location>
        <begin position="246"/>
        <end position="265"/>
    </location>
</feature>
<dbReference type="InterPro" id="IPR017927">
    <property type="entry name" value="FAD-bd_FR_type"/>
</dbReference>
<feature type="transmembrane region" description="Helical" evidence="8">
    <location>
        <begin position="205"/>
        <end position="225"/>
    </location>
</feature>
<dbReference type="PROSITE" id="PS00018">
    <property type="entry name" value="EF_HAND_1"/>
    <property type="match status" value="1"/>
</dbReference>
<dbReference type="InterPro" id="IPR013112">
    <property type="entry name" value="FAD-bd_8"/>
</dbReference>
<dbReference type="InterPro" id="IPR039261">
    <property type="entry name" value="FNR_nucleotide-bd"/>
</dbReference>